<feature type="binding site" evidence="15">
    <location>
        <begin position="26"/>
        <end position="33"/>
    </location>
    <ligand>
        <name>ATP</name>
        <dbReference type="ChEBI" id="CHEBI:30616"/>
    </ligand>
</feature>
<dbReference type="InterPro" id="IPR011335">
    <property type="entry name" value="Restrct_endonuc-II-like"/>
</dbReference>
<evidence type="ECO:0000256" key="14">
    <source>
        <dbReference type="ARBA" id="ARBA00048988"/>
    </source>
</evidence>
<dbReference type="GO" id="GO:0005829">
    <property type="term" value="C:cytosol"/>
    <property type="evidence" value="ECO:0007669"/>
    <property type="project" value="TreeGrafter"/>
</dbReference>
<organism evidence="18 19">
    <name type="scientific">Nocardioides euryhalodurans</name>
    <dbReference type="NCBI Taxonomy" id="2518370"/>
    <lineage>
        <taxon>Bacteria</taxon>
        <taxon>Bacillati</taxon>
        <taxon>Actinomycetota</taxon>
        <taxon>Actinomycetes</taxon>
        <taxon>Propionibacteriales</taxon>
        <taxon>Nocardioidaceae</taxon>
        <taxon>Nocardioides</taxon>
    </lineage>
</organism>
<evidence type="ECO:0000313" key="18">
    <source>
        <dbReference type="EMBL" id="QBR94349.1"/>
    </source>
</evidence>
<comment type="catalytic activity">
    <reaction evidence="12">
        <text>Couples ATP hydrolysis with the unwinding of duplex DNA by translocating in the 3'-5' direction.</text>
        <dbReference type="EC" id="5.6.2.4"/>
    </reaction>
</comment>
<keyword evidence="19" id="KW-1185">Reference proteome</keyword>
<evidence type="ECO:0000313" key="19">
    <source>
        <dbReference type="Proteomes" id="UP000294894"/>
    </source>
</evidence>
<comment type="similarity">
    <text evidence="1">Belongs to the helicase family. UvrD subfamily.</text>
</comment>
<dbReference type="CDD" id="cd17932">
    <property type="entry name" value="DEXQc_UvrD"/>
    <property type="match status" value="1"/>
</dbReference>
<dbReference type="GO" id="GO:0033202">
    <property type="term" value="C:DNA helicase complex"/>
    <property type="evidence" value="ECO:0007669"/>
    <property type="project" value="TreeGrafter"/>
</dbReference>
<dbReference type="Pfam" id="PF00580">
    <property type="entry name" value="UvrD-helicase"/>
    <property type="match status" value="1"/>
</dbReference>
<sequence>MQARFPVSEEQWPAVSAPLEPTVVIAGAGSGKTTLMAARVVYLVATGQVRADEVLGLTFTSKAAGELAIDIRVALSRAGLLPEVATEDEERLEPTVATYNAYAASLLTEQGLRIGHEPDTRVMADASRYQLAGRAVARHTHEVQLLTDSPKHVIGNLLALDGAMSEHLVAPDDVRAFDAREQRAMEAALATEKAKADLQKVLDKIAERAELLRLVEDYRRLKRELGLMDFSDQIELATRLAREHPDVGAGERAKFRIVLLDEYQDTSVAQSMLLGALFSGPDAGQGRGHAVTAVGDPNQAIYGWRGASVSNILHVGRTFPRADGSPDIPRHQLTVSRRSDASILEAANHLARPLYADPAVPLTPLRPAEGAAPGEVRASLHPSVAAELAWLPGQVHAAQRDIAALPEDPREPGTWRRIGVLTRDNATAAEVFDALTADGIPVEIVGLNGLLRLPEVSMVVSTLTLLHDLTANADLLNLLTGPRWAIGPRDLAILGRRARDLAADPEGRSSRGRLIDELEQAVAGADPTEILSLCDAIDDPGDATYPYSAAARERFALLSGELRMLRRHGGESLLDLVRLIIDTTGIDVELASSTSAAASARRDNLDLFVKAVAEFQAIDGDHSLGSLLAYLEAEDELGTGLDVATPTEADSVKLLTVHRAKGLEWDAVFLVGVSEKKFPTERSRSLWTSVGWVLPSPLRGDAVDLPQLTERTRAGLEDFKKRSREHEAVEELRLGYVAVTRARSLLSVSSHWRLYRAAPIGPSRYQQAVVEAIAARGASPEPWTPEPEVAELAAIGPEPQPWPVTEHTAEALRRLEASELVREVDPAADDDELDLASLAEVQAWDDAIERLLDEARADRADVVDVPLPSSLSATALARLRDDPEGFARDLARPMPRPPAPAARFGTRFHAWVEARFGQQQLIDADELPGRADAEIDDADDLAALVAAFESGPFADRAPHAVEAPFALVLAGQVVRGRIDAVYAEPDGSFLVVDWKTNRRRTADPLQLALYRLAWAELTGVPLDRVRAGFFYVRHGELVEPEALPGREELEGLVSPAATP</sequence>
<keyword evidence="10" id="KW-0234">DNA repair</keyword>
<dbReference type="Gene3D" id="1.10.486.10">
    <property type="entry name" value="PCRA, domain 4"/>
    <property type="match status" value="1"/>
</dbReference>
<dbReference type="SUPFAM" id="SSF52980">
    <property type="entry name" value="Restriction endonuclease-like"/>
    <property type="match status" value="1"/>
</dbReference>
<dbReference type="PANTHER" id="PTHR11070">
    <property type="entry name" value="UVRD / RECB / PCRA DNA HELICASE FAMILY MEMBER"/>
    <property type="match status" value="1"/>
</dbReference>
<dbReference type="InterPro" id="IPR011604">
    <property type="entry name" value="PDDEXK-like_dom_sf"/>
</dbReference>
<dbReference type="InterPro" id="IPR013986">
    <property type="entry name" value="DExx_box_DNA_helicase_dom_sf"/>
</dbReference>
<keyword evidence="8 15" id="KW-0067">ATP-binding</keyword>
<evidence type="ECO:0000256" key="12">
    <source>
        <dbReference type="ARBA" id="ARBA00034617"/>
    </source>
</evidence>
<evidence type="ECO:0000256" key="1">
    <source>
        <dbReference type="ARBA" id="ARBA00009922"/>
    </source>
</evidence>
<evidence type="ECO:0000259" key="17">
    <source>
        <dbReference type="PROSITE" id="PS51217"/>
    </source>
</evidence>
<evidence type="ECO:0000259" key="16">
    <source>
        <dbReference type="PROSITE" id="PS51198"/>
    </source>
</evidence>
<evidence type="ECO:0000256" key="3">
    <source>
        <dbReference type="ARBA" id="ARBA00022741"/>
    </source>
</evidence>
<keyword evidence="9" id="KW-0238">DNA-binding</keyword>
<dbReference type="InterPro" id="IPR014016">
    <property type="entry name" value="UvrD-like_ATP-bd"/>
</dbReference>
<name>A0A4P7GQP0_9ACTN</name>
<proteinExistence type="inferred from homology"/>
<keyword evidence="7" id="KW-0269">Exonuclease</keyword>
<dbReference type="GO" id="GO:0004527">
    <property type="term" value="F:exonuclease activity"/>
    <property type="evidence" value="ECO:0007669"/>
    <property type="project" value="UniProtKB-KW"/>
</dbReference>
<dbReference type="InterPro" id="IPR038726">
    <property type="entry name" value="PDDEXK_AddAB-type"/>
</dbReference>
<dbReference type="AlphaFoldDB" id="A0A4P7GQP0"/>
<keyword evidence="11" id="KW-0413">Isomerase</keyword>
<dbReference type="GO" id="GO:0043138">
    <property type="term" value="F:3'-5' DNA helicase activity"/>
    <property type="evidence" value="ECO:0007669"/>
    <property type="project" value="UniProtKB-EC"/>
</dbReference>
<dbReference type="KEGG" id="noy:EXE57_06125"/>
<gene>
    <name evidence="18" type="ORF">EXE57_06125</name>
</gene>
<evidence type="ECO:0000256" key="15">
    <source>
        <dbReference type="PROSITE-ProRule" id="PRU00560"/>
    </source>
</evidence>
<dbReference type="Gene3D" id="1.10.10.160">
    <property type="match status" value="1"/>
</dbReference>
<dbReference type="Pfam" id="PF13361">
    <property type="entry name" value="UvrD_C"/>
    <property type="match status" value="1"/>
</dbReference>
<dbReference type="InterPro" id="IPR000212">
    <property type="entry name" value="DNA_helicase_UvrD/REP"/>
</dbReference>
<feature type="domain" description="UvrD-like helicase ATP-binding" evidence="16">
    <location>
        <begin position="5"/>
        <end position="340"/>
    </location>
</feature>
<keyword evidence="6 15" id="KW-0347">Helicase</keyword>
<accession>A0A4P7GQP0</accession>
<evidence type="ECO:0000256" key="6">
    <source>
        <dbReference type="ARBA" id="ARBA00022806"/>
    </source>
</evidence>
<reference evidence="18 19" key="1">
    <citation type="submission" date="2019-03" db="EMBL/GenBank/DDBJ databases">
        <title>Three New Species of Nocardioides, Nocardioides euryhalodurans sp. nov., Nocardioides seonyuensis sp. nov. and Nocardioides eburneoflavus sp. nov., Iolated from Soil.</title>
        <authorList>
            <person name="Roh S.G."/>
            <person name="Lee C."/>
            <person name="Kim M.-K."/>
            <person name="Kim S.B."/>
        </authorList>
    </citation>
    <scope>NUCLEOTIDE SEQUENCE [LARGE SCALE GENOMIC DNA]</scope>
    <source>
        <strain evidence="18 19">MMS17-SY117</strain>
    </source>
</reference>
<dbReference type="PROSITE" id="PS51198">
    <property type="entry name" value="UVRD_HELICASE_ATP_BIND"/>
    <property type="match status" value="1"/>
</dbReference>
<dbReference type="EC" id="5.6.2.4" evidence="13"/>
<evidence type="ECO:0000256" key="11">
    <source>
        <dbReference type="ARBA" id="ARBA00023235"/>
    </source>
</evidence>
<evidence type="ECO:0000256" key="10">
    <source>
        <dbReference type="ARBA" id="ARBA00023204"/>
    </source>
</evidence>
<dbReference type="PANTHER" id="PTHR11070:SF55">
    <property type="entry name" value="DNA 3'-5' HELICASE"/>
    <property type="match status" value="1"/>
</dbReference>
<dbReference type="GO" id="GO:0000725">
    <property type="term" value="P:recombinational repair"/>
    <property type="evidence" value="ECO:0007669"/>
    <property type="project" value="TreeGrafter"/>
</dbReference>
<evidence type="ECO:0000256" key="5">
    <source>
        <dbReference type="ARBA" id="ARBA00022801"/>
    </source>
</evidence>
<dbReference type="Gene3D" id="3.40.50.300">
    <property type="entry name" value="P-loop containing nucleotide triphosphate hydrolases"/>
    <property type="match status" value="3"/>
</dbReference>
<feature type="domain" description="UvrD-like helicase C-terminal" evidence="17">
    <location>
        <begin position="341"/>
        <end position="662"/>
    </location>
</feature>
<dbReference type="EMBL" id="CP038267">
    <property type="protein sequence ID" value="QBR94349.1"/>
    <property type="molecule type" value="Genomic_DNA"/>
</dbReference>
<keyword evidence="5 15" id="KW-0378">Hydrolase</keyword>
<dbReference type="InterPro" id="IPR014017">
    <property type="entry name" value="DNA_helicase_UvrD-like_C"/>
</dbReference>
<keyword evidence="4" id="KW-0227">DNA damage</keyword>
<keyword evidence="3 15" id="KW-0547">Nucleotide-binding</keyword>
<evidence type="ECO:0000256" key="13">
    <source>
        <dbReference type="ARBA" id="ARBA00034808"/>
    </source>
</evidence>
<comment type="catalytic activity">
    <reaction evidence="14">
        <text>ATP + H2O = ADP + phosphate + H(+)</text>
        <dbReference type="Rhea" id="RHEA:13065"/>
        <dbReference type="ChEBI" id="CHEBI:15377"/>
        <dbReference type="ChEBI" id="CHEBI:15378"/>
        <dbReference type="ChEBI" id="CHEBI:30616"/>
        <dbReference type="ChEBI" id="CHEBI:43474"/>
        <dbReference type="ChEBI" id="CHEBI:456216"/>
        <dbReference type="EC" id="5.6.2.4"/>
    </reaction>
</comment>
<dbReference type="InterPro" id="IPR027417">
    <property type="entry name" value="P-loop_NTPase"/>
</dbReference>
<dbReference type="Proteomes" id="UP000294894">
    <property type="component" value="Chromosome"/>
</dbReference>
<evidence type="ECO:0000256" key="7">
    <source>
        <dbReference type="ARBA" id="ARBA00022839"/>
    </source>
</evidence>
<evidence type="ECO:0000256" key="4">
    <source>
        <dbReference type="ARBA" id="ARBA00022763"/>
    </source>
</evidence>
<dbReference type="OrthoDB" id="9806690at2"/>
<keyword evidence="2" id="KW-0540">Nuclease</keyword>
<dbReference type="Pfam" id="PF12705">
    <property type="entry name" value="PDDEXK_1"/>
    <property type="match status" value="1"/>
</dbReference>
<protein>
    <recommendedName>
        <fullName evidence="13">DNA 3'-5' helicase</fullName>
        <ecNumber evidence="13">5.6.2.4</ecNumber>
    </recommendedName>
</protein>
<evidence type="ECO:0000256" key="8">
    <source>
        <dbReference type="ARBA" id="ARBA00022840"/>
    </source>
</evidence>
<evidence type="ECO:0000256" key="9">
    <source>
        <dbReference type="ARBA" id="ARBA00023125"/>
    </source>
</evidence>
<dbReference type="Gene3D" id="3.90.320.10">
    <property type="match status" value="1"/>
</dbReference>
<dbReference type="GO" id="GO:0005524">
    <property type="term" value="F:ATP binding"/>
    <property type="evidence" value="ECO:0007669"/>
    <property type="project" value="UniProtKB-UniRule"/>
</dbReference>
<evidence type="ECO:0000256" key="2">
    <source>
        <dbReference type="ARBA" id="ARBA00022722"/>
    </source>
</evidence>
<dbReference type="GO" id="GO:0003677">
    <property type="term" value="F:DNA binding"/>
    <property type="evidence" value="ECO:0007669"/>
    <property type="project" value="UniProtKB-KW"/>
</dbReference>
<dbReference type="SUPFAM" id="SSF52540">
    <property type="entry name" value="P-loop containing nucleoside triphosphate hydrolases"/>
    <property type="match status" value="1"/>
</dbReference>
<dbReference type="PROSITE" id="PS51217">
    <property type="entry name" value="UVRD_HELICASE_CTER"/>
    <property type="match status" value="1"/>
</dbReference>